<dbReference type="Gene3D" id="3.30.420.130">
    <property type="entry name" value="Dinitrogenase iron-molybdenum cofactor biosynthesis domain"/>
    <property type="match status" value="1"/>
</dbReference>
<evidence type="ECO:0000313" key="2">
    <source>
        <dbReference type="EMBL" id="HGQ86134.1"/>
    </source>
</evidence>
<comment type="caution">
    <text evidence="2">The sequence shown here is derived from an EMBL/GenBank/DDBJ whole genome shotgun (WGS) entry which is preliminary data.</text>
</comment>
<dbReference type="EMBL" id="DSZN01000109">
    <property type="protein sequence ID" value="HGQ86134.1"/>
    <property type="molecule type" value="Genomic_DNA"/>
</dbReference>
<organism evidence="2">
    <name type="scientific">Thermodesulfobacterium geofontis</name>
    <dbReference type="NCBI Taxonomy" id="1295609"/>
    <lineage>
        <taxon>Bacteria</taxon>
        <taxon>Pseudomonadati</taxon>
        <taxon>Thermodesulfobacteriota</taxon>
        <taxon>Thermodesulfobacteria</taxon>
        <taxon>Thermodesulfobacteriales</taxon>
        <taxon>Thermodesulfobacteriaceae</taxon>
        <taxon>Thermodesulfobacterium</taxon>
    </lineage>
</organism>
<dbReference type="InterPro" id="IPR033913">
    <property type="entry name" value="MTH1175_dom"/>
</dbReference>
<accession>A0A7C4JSP0</accession>
<dbReference type="PANTHER" id="PTHR42983">
    <property type="entry name" value="DINITROGENASE IRON-MOLYBDENUM COFACTOR PROTEIN-RELATED"/>
    <property type="match status" value="1"/>
</dbReference>
<evidence type="ECO:0000259" key="1">
    <source>
        <dbReference type="Pfam" id="PF02579"/>
    </source>
</evidence>
<feature type="domain" description="Dinitrogenase iron-molybdenum cofactor biosynthesis" evidence="1">
    <location>
        <begin position="13"/>
        <end position="101"/>
    </location>
</feature>
<dbReference type="CDD" id="cd00851">
    <property type="entry name" value="MTH1175"/>
    <property type="match status" value="1"/>
</dbReference>
<dbReference type="InterPro" id="IPR036105">
    <property type="entry name" value="DiNase_FeMo-co_biosyn_sf"/>
</dbReference>
<dbReference type="PANTHER" id="PTHR42983:SF1">
    <property type="entry name" value="IRON-MOLYBDENUM PROTEIN"/>
    <property type="match status" value="1"/>
</dbReference>
<dbReference type="AlphaFoldDB" id="A0A7C4JSP0"/>
<name>A0A7C4JSP0_9BACT</name>
<dbReference type="SUPFAM" id="SSF53146">
    <property type="entry name" value="Nitrogenase accessory factor-like"/>
    <property type="match status" value="1"/>
</dbReference>
<reference evidence="2" key="1">
    <citation type="journal article" date="2020" name="mSystems">
        <title>Genome- and Community-Level Interaction Insights into Carbon Utilization and Element Cycling Functions of Hydrothermarchaeota in Hydrothermal Sediment.</title>
        <authorList>
            <person name="Zhou Z."/>
            <person name="Liu Y."/>
            <person name="Xu W."/>
            <person name="Pan J."/>
            <person name="Luo Z.H."/>
            <person name="Li M."/>
        </authorList>
    </citation>
    <scope>NUCLEOTIDE SEQUENCE [LARGE SCALE GENOMIC DNA]</scope>
    <source>
        <strain evidence="2">SpSt-6</strain>
    </source>
</reference>
<dbReference type="InterPro" id="IPR003731">
    <property type="entry name" value="Di-Nase_FeMo-co_biosynth"/>
</dbReference>
<sequence length="105" mass="11549">MKICITSQGKDLESEIDPRFGRCKYFIFYDTETNQYEVVENPWREAPKGAGTQAGQFVASKGTKILITGNVGPGAEWVIISAGIKIIEAKGKVIDAINKAKKEIE</sequence>
<protein>
    <submittedName>
        <fullName evidence="2">Dinitrogenase iron-molybdenum cofactor biosynthesis protein</fullName>
    </submittedName>
</protein>
<dbReference type="Pfam" id="PF02579">
    <property type="entry name" value="Nitro_FeMo-Co"/>
    <property type="match status" value="1"/>
</dbReference>
<proteinExistence type="predicted"/>
<gene>
    <name evidence="2" type="ORF">ENT66_07545</name>
</gene>